<dbReference type="GO" id="GO:0043015">
    <property type="term" value="F:gamma-tubulin binding"/>
    <property type="evidence" value="ECO:0007669"/>
    <property type="project" value="InterPro"/>
</dbReference>
<dbReference type="Proteomes" id="UP001146120">
    <property type="component" value="Unassembled WGS sequence"/>
</dbReference>
<dbReference type="EMBL" id="DAKRPA010000352">
    <property type="protein sequence ID" value="DAZ93028.1"/>
    <property type="molecule type" value="Genomic_DNA"/>
</dbReference>
<evidence type="ECO:0000256" key="3">
    <source>
        <dbReference type="ARBA" id="ARBA00022490"/>
    </source>
</evidence>
<dbReference type="PANTHER" id="PTHR19302:SF27">
    <property type="entry name" value="GAMMA-TUBULIN COMPLEX COMPONENT 4"/>
    <property type="match status" value="1"/>
</dbReference>
<dbReference type="PANTHER" id="PTHR19302">
    <property type="entry name" value="GAMMA TUBULIN COMPLEX PROTEIN"/>
    <property type="match status" value="1"/>
</dbReference>
<dbReference type="GO" id="GO:0031122">
    <property type="term" value="P:cytoplasmic microtubule organization"/>
    <property type="evidence" value="ECO:0007669"/>
    <property type="project" value="TreeGrafter"/>
</dbReference>
<dbReference type="GO" id="GO:0000922">
    <property type="term" value="C:spindle pole"/>
    <property type="evidence" value="ECO:0007669"/>
    <property type="project" value="InterPro"/>
</dbReference>
<keyword evidence="5 6" id="KW-0206">Cytoskeleton</keyword>
<organism evidence="11 12">
    <name type="scientific">Lagenidium giganteum</name>
    <dbReference type="NCBI Taxonomy" id="4803"/>
    <lineage>
        <taxon>Eukaryota</taxon>
        <taxon>Sar</taxon>
        <taxon>Stramenopiles</taxon>
        <taxon>Oomycota</taxon>
        <taxon>Peronosporomycetes</taxon>
        <taxon>Pythiales</taxon>
        <taxon>Pythiaceae</taxon>
    </lineage>
</organism>
<accession>A0AAV2YGW6</accession>
<evidence type="ECO:0000259" key="8">
    <source>
        <dbReference type="Pfam" id="PF17681"/>
    </source>
</evidence>
<evidence type="ECO:0000256" key="2">
    <source>
        <dbReference type="ARBA" id="ARBA00010337"/>
    </source>
</evidence>
<evidence type="ECO:0000313" key="12">
    <source>
        <dbReference type="Proteomes" id="UP001146120"/>
    </source>
</evidence>
<evidence type="ECO:0000256" key="6">
    <source>
        <dbReference type="RuleBase" id="RU363050"/>
    </source>
</evidence>
<dbReference type="Pfam" id="PF04130">
    <property type="entry name" value="GCP_C_terminal"/>
    <property type="match status" value="1"/>
</dbReference>
<protein>
    <recommendedName>
        <fullName evidence="6">Spindle pole body component</fullName>
    </recommendedName>
</protein>
<dbReference type="Gene3D" id="1.20.120.1900">
    <property type="entry name" value="Gamma-tubulin complex, C-terminal domain"/>
    <property type="match status" value="1"/>
</dbReference>
<dbReference type="GO" id="GO:0051321">
    <property type="term" value="P:meiotic cell cycle"/>
    <property type="evidence" value="ECO:0007669"/>
    <property type="project" value="TreeGrafter"/>
</dbReference>
<feature type="domain" description="Gamma tubulin complex component C-terminal" evidence="7">
    <location>
        <begin position="619"/>
        <end position="832"/>
    </location>
</feature>
<dbReference type="GO" id="GO:0007020">
    <property type="term" value="P:microtubule nucleation"/>
    <property type="evidence" value="ECO:0007669"/>
    <property type="project" value="InterPro"/>
</dbReference>
<evidence type="ECO:0000256" key="5">
    <source>
        <dbReference type="ARBA" id="ARBA00023212"/>
    </source>
</evidence>
<dbReference type="InterPro" id="IPR042241">
    <property type="entry name" value="GCP_C_sf"/>
</dbReference>
<dbReference type="GO" id="GO:0000278">
    <property type="term" value="P:mitotic cell cycle"/>
    <property type="evidence" value="ECO:0007669"/>
    <property type="project" value="TreeGrafter"/>
</dbReference>
<dbReference type="InterPro" id="IPR041470">
    <property type="entry name" value="GCP_N"/>
</dbReference>
<comment type="caution">
    <text evidence="11">The sequence shown here is derived from an EMBL/GenBank/DDBJ whole genome shotgun (WGS) entry which is preliminary data.</text>
</comment>
<feature type="domain" description="Gamma tubulin complex component protein N-terminal" evidence="8">
    <location>
        <begin position="3"/>
        <end position="299"/>
    </location>
</feature>
<comment type="subcellular location">
    <subcellularLocation>
        <location evidence="1 6">Cytoplasm</location>
        <location evidence="1 6">Cytoskeleton</location>
        <location evidence="1 6">Microtubule organizing center</location>
    </subcellularLocation>
</comment>
<dbReference type="GO" id="GO:0000930">
    <property type="term" value="C:gamma-tubulin complex"/>
    <property type="evidence" value="ECO:0007669"/>
    <property type="project" value="TreeGrafter"/>
</dbReference>
<dbReference type="GO" id="GO:0051011">
    <property type="term" value="F:microtubule minus-end binding"/>
    <property type="evidence" value="ECO:0007669"/>
    <property type="project" value="TreeGrafter"/>
</dbReference>
<dbReference type="InterPro" id="IPR040457">
    <property type="entry name" value="GCP_C"/>
</dbReference>
<evidence type="ECO:0000256" key="4">
    <source>
        <dbReference type="ARBA" id="ARBA00022701"/>
    </source>
</evidence>
<sequence length="838" mass="94941">MQHELLLALLGHPGDVFETRGDGFFVQRGTTLLSDPQKTMVNQLLRLGFAFVMLERFTKSAQTLPSMYVRAIAQGMEDVLAQYEDKVIGIEATVLSTGIVLPIPQMVCELEQYFEVLPELCKLVRKIEPEHANEHAHGRFGGARILDIVHRCTLSGFPRVRECMLHLQQCAHRILFKQVISWILFGEIVDPFGEFFIRQTRHSTTMEQKSRMGEPEWLNASAIDLEAIPLSYFPISIAESIFFIGKSMRILMKAQEVTEKEAKEVVRNVASIAVASEFNANALEQAVEQVRHHVAHRLYTEVVVKSDFVGFLYALKNHFLLSRGELFQTFIERSFALMGSKPTAKTNDDVNHGVWPQLRRDLQVDDEPFGKCFLWHIPLQSFHVKGFMNRDGMIMSGLATDAASKWLEQKAPILARDVPEGHTFPSSGQTTGTVWWKHVQLDNSGLCCEFDVQVGYDGPPSRQLALVFQNNDTFNTPQRDGGGWKTASPEKGLAVVECDIEPTTIEQVAVNCRVYSSTLSSTATHKALVMMRNDQSVQIQVFSTRVESAGAMGQATPVRGIVVVANGTIVLYEPFDMGNALSLHTTNGEYWLGLTFGAGIRLHEWRLDRFSSKAVIKQDSKRKELHQSWTPRELWNSLGLSCDVQWPLQLLVSQDLLRCYNHLFQFFFRLKRASHAVELTWKCAVLRSKTSNDAQMVACVLRGRMGFVLRNLSLYYQVFVVESTFTKFLRDVESSTDFEKVKRMHESMVASLIKQCYVHTRTVMSAMDDVLSCCWAFAEYMLHQDSLALPLSVDRLLLLKQEFTASFDFLHGVLQHSDARDLIVLLDFNAFFSTGHRA</sequence>
<evidence type="ECO:0000313" key="10">
    <source>
        <dbReference type="EMBL" id="DAZ93028.1"/>
    </source>
</evidence>
<dbReference type="EMBL" id="DAKRPA010000258">
    <property type="protein sequence ID" value="DAZ94280.1"/>
    <property type="molecule type" value="Genomic_DNA"/>
</dbReference>
<comment type="similarity">
    <text evidence="2 6">Belongs to the TUBGCP family.</text>
</comment>
<dbReference type="AlphaFoldDB" id="A0AAV2YGW6"/>
<proteinExistence type="inferred from homology"/>
<gene>
    <name evidence="9" type="ORF">N0F65_004904</name>
    <name evidence="11" type="ORF">N0F65_010877</name>
    <name evidence="10" type="ORF">N0F65_012986</name>
</gene>
<reference evidence="11" key="1">
    <citation type="submission" date="2022-11" db="EMBL/GenBank/DDBJ databases">
        <authorList>
            <person name="Morgan W.R."/>
            <person name="Tartar A."/>
        </authorList>
    </citation>
    <scope>NUCLEOTIDE SEQUENCE</scope>
    <source>
        <strain evidence="11">ARSEF 373</strain>
    </source>
</reference>
<evidence type="ECO:0000313" key="9">
    <source>
        <dbReference type="EMBL" id="DAZ92735.1"/>
    </source>
</evidence>
<keyword evidence="12" id="KW-1185">Reference proteome</keyword>
<dbReference type="EMBL" id="DAKRPA010000392">
    <property type="protein sequence ID" value="DAZ92735.1"/>
    <property type="molecule type" value="Genomic_DNA"/>
</dbReference>
<evidence type="ECO:0000256" key="1">
    <source>
        <dbReference type="ARBA" id="ARBA00004267"/>
    </source>
</evidence>
<name>A0AAV2YGW6_9STRA</name>
<dbReference type="InterPro" id="IPR007259">
    <property type="entry name" value="GCP"/>
</dbReference>
<dbReference type="GO" id="GO:0005874">
    <property type="term" value="C:microtubule"/>
    <property type="evidence" value="ECO:0007669"/>
    <property type="project" value="UniProtKB-KW"/>
</dbReference>
<dbReference type="GO" id="GO:0051225">
    <property type="term" value="P:spindle assembly"/>
    <property type="evidence" value="ECO:0007669"/>
    <property type="project" value="TreeGrafter"/>
</dbReference>
<keyword evidence="3 6" id="KW-0963">Cytoplasm</keyword>
<keyword evidence="4 6" id="KW-0493">Microtubule</keyword>
<dbReference type="Pfam" id="PF17681">
    <property type="entry name" value="GCP_N_terminal"/>
    <property type="match status" value="1"/>
</dbReference>
<reference evidence="11" key="2">
    <citation type="journal article" date="2023" name="Microbiol Resour">
        <title>Decontamination and Annotation of the Draft Genome Sequence of the Oomycete Lagenidium giganteum ARSEF 373.</title>
        <authorList>
            <person name="Morgan W.R."/>
            <person name="Tartar A."/>
        </authorList>
    </citation>
    <scope>NUCLEOTIDE SEQUENCE</scope>
    <source>
        <strain evidence="11">ARSEF 373</strain>
    </source>
</reference>
<evidence type="ECO:0000313" key="11">
    <source>
        <dbReference type="EMBL" id="DAZ94280.1"/>
    </source>
</evidence>
<evidence type="ECO:0000259" key="7">
    <source>
        <dbReference type="Pfam" id="PF04130"/>
    </source>
</evidence>